<name>A0AAE7AXN4_9VIBR</name>
<dbReference type="EMBL" id="CP053541">
    <property type="protein sequence ID" value="QJY37649.1"/>
    <property type="molecule type" value="Genomic_DNA"/>
</dbReference>
<dbReference type="InterPro" id="IPR008687">
    <property type="entry name" value="MobC"/>
</dbReference>
<protein>
    <submittedName>
        <fullName evidence="2">Plasmid mobilization relaxosome protein MobC</fullName>
    </submittedName>
</protein>
<evidence type="ECO:0000313" key="2">
    <source>
        <dbReference type="EMBL" id="QJY37649.1"/>
    </source>
</evidence>
<accession>A0AAE7AXN4</accession>
<evidence type="ECO:0000313" key="3">
    <source>
        <dbReference type="Proteomes" id="UP000501443"/>
    </source>
</evidence>
<dbReference type="AlphaFoldDB" id="A0AAE7AXN4"/>
<organism evidence="2 3">
    <name type="scientific">Vibrio europaeus</name>
    <dbReference type="NCBI Taxonomy" id="300876"/>
    <lineage>
        <taxon>Bacteria</taxon>
        <taxon>Pseudomonadati</taxon>
        <taxon>Pseudomonadota</taxon>
        <taxon>Gammaproteobacteria</taxon>
        <taxon>Vibrionales</taxon>
        <taxon>Vibrionaceae</taxon>
        <taxon>Vibrio</taxon>
        <taxon>Vibrio oreintalis group</taxon>
    </lineage>
</organism>
<dbReference type="Pfam" id="PF05713">
    <property type="entry name" value="MobC"/>
    <property type="match status" value="1"/>
</dbReference>
<proteinExistence type="predicted"/>
<feature type="domain" description="Bacterial mobilisation" evidence="1">
    <location>
        <begin position="72"/>
        <end position="101"/>
    </location>
</feature>
<evidence type="ECO:0000259" key="1">
    <source>
        <dbReference type="Pfam" id="PF05713"/>
    </source>
</evidence>
<gene>
    <name evidence="2" type="primary">mobC</name>
    <name evidence="2" type="ORF">HOO69_14145</name>
</gene>
<reference evidence="2 3" key="1">
    <citation type="submission" date="2020-05" db="EMBL/GenBank/DDBJ databases">
        <title>First description outside Europe of the emergent pathogen for shellfish aquaculture Vibrio europaeus.</title>
        <authorList>
            <person name="Dubert J."/>
            <person name="Rojas R."/>
        </authorList>
    </citation>
    <scope>NUCLEOTIDE SEQUENCE [LARGE SCALE GENOMIC DNA]</scope>
    <source>
        <strain evidence="2 3">NPI-1</strain>
    </source>
</reference>
<sequence length="127" mass="15162">MDNEIEKEKKPRRKSIKIRLDDDLYDDLHEFKLIYKCKDWEDLIIRLMSETKGIKKVQVDQDGKALKYINSLQRAGTNLNQIAKVANTNGQIDDHSFEEFQKLSHKIKRARIYFCKNVIPVFYDREE</sequence>
<dbReference type="RefSeq" id="WP_171802274.1">
    <property type="nucleotide sequence ID" value="NZ_CP053541.1"/>
</dbReference>
<dbReference type="Proteomes" id="UP000501443">
    <property type="component" value="Chromosome 1"/>
</dbReference>